<evidence type="ECO:0000313" key="1">
    <source>
        <dbReference type="EMBL" id="MBB4859443.1"/>
    </source>
</evidence>
<reference evidence="1 2" key="1">
    <citation type="submission" date="2020-08" db="EMBL/GenBank/DDBJ databases">
        <title>Functional genomics of gut bacteria from endangered species of beetles.</title>
        <authorList>
            <person name="Carlos-Shanley C."/>
        </authorList>
    </citation>
    <scope>NUCLEOTIDE SEQUENCE [LARGE SCALE GENOMIC DNA]</scope>
    <source>
        <strain evidence="1 2">S00245</strain>
    </source>
</reference>
<organism evidence="1 2">
    <name type="scientific">Novosphingobium chloroacetimidivorans</name>
    <dbReference type="NCBI Taxonomy" id="1428314"/>
    <lineage>
        <taxon>Bacteria</taxon>
        <taxon>Pseudomonadati</taxon>
        <taxon>Pseudomonadota</taxon>
        <taxon>Alphaproteobacteria</taxon>
        <taxon>Sphingomonadales</taxon>
        <taxon>Sphingomonadaceae</taxon>
        <taxon>Novosphingobium</taxon>
    </lineage>
</organism>
<keyword evidence="2" id="KW-1185">Reference proteome</keyword>
<dbReference type="AlphaFoldDB" id="A0A7W7KCA9"/>
<protein>
    <submittedName>
        <fullName evidence="1">Uncharacterized protein</fullName>
    </submittedName>
</protein>
<dbReference type="Proteomes" id="UP000555448">
    <property type="component" value="Unassembled WGS sequence"/>
</dbReference>
<name>A0A7W7KCA9_9SPHN</name>
<dbReference type="RefSeq" id="WP_184246341.1">
    <property type="nucleotide sequence ID" value="NZ_JACHLR010000011.1"/>
</dbReference>
<comment type="caution">
    <text evidence="1">The sequence shown here is derived from an EMBL/GenBank/DDBJ whole genome shotgun (WGS) entry which is preliminary data.</text>
</comment>
<evidence type="ECO:0000313" key="2">
    <source>
        <dbReference type="Proteomes" id="UP000555448"/>
    </source>
</evidence>
<gene>
    <name evidence="1" type="ORF">HNO88_002772</name>
</gene>
<accession>A0A7W7KCA9</accession>
<dbReference type="EMBL" id="JACHLR010000011">
    <property type="protein sequence ID" value="MBB4859443.1"/>
    <property type="molecule type" value="Genomic_DNA"/>
</dbReference>
<sequence>MYFKNDHHELRFIDTGRDPEPVRKPSPRALMSEAYQTVIGIAQADPAMMAELQDWLMMDHIKPTKRKTHPMPLAPELIEVSIWDNWDNGKPVKGQPNRYGVNIKAWASAADVDFRKLDQVDWSGRVSLMPPADLRKVSKKAQQKKGAMKEGKWSPGQVYPISPEYAAMIETACVTMEVNALQGGLLVTKIYGEGTLRHEKQMMLVDTAAVTAGDTNATAVIWVDDETPIQLPAWSTCDAAGKPLPESYNDKNGKHAKCVMQCRYALDTDRFRGWVTGT</sequence>
<proteinExistence type="predicted"/>